<reference evidence="7" key="1">
    <citation type="journal article" date="2004" name="Environ. Microbiol.">
        <title>The genome of Desulfotalea psychrophila, a sulfate-reducing bacterium from permanently cold Arctic sediments.</title>
        <authorList>
            <person name="Rabus R."/>
            <person name="Ruepp A."/>
            <person name="Frickey T."/>
            <person name="Rattei T."/>
            <person name="Fartmann B."/>
            <person name="Stark M."/>
            <person name="Bauer M."/>
            <person name="Zibat A."/>
            <person name="Lombardot T."/>
            <person name="Becker I."/>
            <person name="Amann J."/>
            <person name="Gellner K."/>
            <person name="Teeling H."/>
            <person name="Leuschner W.D."/>
            <person name="Gloeckner F.-O."/>
            <person name="Lupas A.N."/>
            <person name="Amann R."/>
            <person name="Klenk H.-P."/>
        </authorList>
    </citation>
    <scope>NUCLEOTIDE SEQUENCE [LARGE SCALE GENOMIC DNA]</scope>
    <source>
        <strain evidence="7">DSM 12343 / LSv54</strain>
    </source>
</reference>
<keyword evidence="6" id="KW-0378">Hydrolase</keyword>
<dbReference type="KEGG" id="dps:DP1908"/>
<keyword evidence="2" id="KW-0479">Metal-binding</keyword>
<evidence type="ECO:0000259" key="5">
    <source>
        <dbReference type="SMART" id="SM00478"/>
    </source>
</evidence>
<evidence type="ECO:0000256" key="4">
    <source>
        <dbReference type="ARBA" id="ARBA00023014"/>
    </source>
</evidence>
<proteinExistence type="predicted"/>
<protein>
    <submittedName>
        <fullName evidence="6">Probable endonuclease III</fullName>
    </submittedName>
</protein>
<keyword evidence="3" id="KW-0408">Iron</keyword>
<keyword evidence="6" id="KW-0540">Nuclease</keyword>
<dbReference type="InterPro" id="IPR023170">
    <property type="entry name" value="HhH_base_excis_C"/>
</dbReference>
<accession>Q6ALY8</accession>
<dbReference type="PANTHER" id="PTHR10359">
    <property type="entry name" value="A/G-SPECIFIC ADENINE GLYCOSYLASE/ENDONUCLEASE III"/>
    <property type="match status" value="1"/>
</dbReference>
<dbReference type="InterPro" id="IPR011257">
    <property type="entry name" value="DNA_glycosylase"/>
</dbReference>
<feature type="domain" description="HhH-GPD" evidence="5">
    <location>
        <begin position="25"/>
        <end position="184"/>
    </location>
</feature>
<dbReference type="PIRSF" id="PIRSF001435">
    <property type="entry name" value="Nth"/>
    <property type="match status" value="1"/>
</dbReference>
<dbReference type="RefSeq" id="WP_011189149.1">
    <property type="nucleotide sequence ID" value="NC_006138.1"/>
</dbReference>
<keyword evidence="4" id="KW-0411">Iron-sulfur</keyword>
<dbReference type="SUPFAM" id="SSF48150">
    <property type="entry name" value="DNA-glycosylase"/>
    <property type="match status" value="1"/>
</dbReference>
<dbReference type="CDD" id="cd00056">
    <property type="entry name" value="ENDO3c"/>
    <property type="match status" value="1"/>
</dbReference>
<dbReference type="EMBL" id="CR522870">
    <property type="protein sequence ID" value="CAG36637.1"/>
    <property type="molecule type" value="Genomic_DNA"/>
</dbReference>
<gene>
    <name evidence="6" type="ordered locus">DP1908</name>
</gene>
<evidence type="ECO:0000313" key="6">
    <source>
        <dbReference type="EMBL" id="CAG36637.1"/>
    </source>
</evidence>
<evidence type="ECO:0000256" key="1">
    <source>
        <dbReference type="ARBA" id="ARBA00022485"/>
    </source>
</evidence>
<dbReference type="GO" id="GO:0051539">
    <property type="term" value="F:4 iron, 4 sulfur cluster binding"/>
    <property type="evidence" value="ECO:0007669"/>
    <property type="project" value="UniProtKB-KW"/>
</dbReference>
<dbReference type="GO" id="GO:0006284">
    <property type="term" value="P:base-excision repair"/>
    <property type="evidence" value="ECO:0007669"/>
    <property type="project" value="InterPro"/>
</dbReference>
<sequence length="206" mass="23033">MLAFFGPQQWWPAKSPFEIIVGAVLTQGTSWKNVEKALANLEFAHLLNYDALLALPEKALAELIKPAGFFNVKAARLGNLLVMIAENYGGKIDALLADELGQARQALLKVRGVGEETADAILLYAAGKPIFVIDSYTHRIFSRHNMVDEETDYQTMQKTFMANIEEEASIFNEYHALIVMTAKKFCKKNKPLCPNCPLYGLNECYI</sequence>
<dbReference type="GO" id="GO:0046872">
    <property type="term" value="F:metal ion binding"/>
    <property type="evidence" value="ECO:0007669"/>
    <property type="project" value="UniProtKB-KW"/>
</dbReference>
<dbReference type="Gene3D" id="1.10.1670.10">
    <property type="entry name" value="Helix-hairpin-Helix base-excision DNA repair enzymes (C-terminal)"/>
    <property type="match status" value="1"/>
</dbReference>
<dbReference type="AlphaFoldDB" id="Q6ALY8"/>
<dbReference type="SMART" id="SM00478">
    <property type="entry name" value="ENDO3c"/>
    <property type="match status" value="1"/>
</dbReference>
<evidence type="ECO:0000256" key="2">
    <source>
        <dbReference type="ARBA" id="ARBA00022723"/>
    </source>
</evidence>
<dbReference type="Proteomes" id="UP000000602">
    <property type="component" value="Chromosome"/>
</dbReference>
<dbReference type="InterPro" id="IPR003265">
    <property type="entry name" value="HhH-GPD_domain"/>
</dbReference>
<dbReference type="PANTHER" id="PTHR10359:SF19">
    <property type="entry name" value="DNA REPAIR GLYCOSYLASE MJ1434-RELATED"/>
    <property type="match status" value="1"/>
</dbReference>
<name>Q6ALY8_DESPS</name>
<evidence type="ECO:0000256" key="3">
    <source>
        <dbReference type="ARBA" id="ARBA00023004"/>
    </source>
</evidence>
<dbReference type="GO" id="GO:0004519">
    <property type="term" value="F:endonuclease activity"/>
    <property type="evidence" value="ECO:0007669"/>
    <property type="project" value="UniProtKB-KW"/>
</dbReference>
<dbReference type="Gene3D" id="1.10.340.30">
    <property type="entry name" value="Hypothetical protein, domain 2"/>
    <property type="match status" value="1"/>
</dbReference>
<dbReference type="Pfam" id="PF00730">
    <property type="entry name" value="HhH-GPD"/>
    <property type="match status" value="1"/>
</dbReference>
<keyword evidence="1" id="KW-0004">4Fe-4S</keyword>
<keyword evidence="7" id="KW-1185">Reference proteome</keyword>
<evidence type="ECO:0000313" key="7">
    <source>
        <dbReference type="Proteomes" id="UP000000602"/>
    </source>
</evidence>
<dbReference type="STRING" id="177439.DP1908"/>
<keyword evidence="6" id="KW-0255">Endonuclease</keyword>
<organism evidence="6 7">
    <name type="scientific">Desulfotalea psychrophila (strain LSv54 / DSM 12343)</name>
    <dbReference type="NCBI Taxonomy" id="177439"/>
    <lineage>
        <taxon>Bacteria</taxon>
        <taxon>Pseudomonadati</taxon>
        <taxon>Thermodesulfobacteriota</taxon>
        <taxon>Desulfobulbia</taxon>
        <taxon>Desulfobulbales</taxon>
        <taxon>Desulfocapsaceae</taxon>
        <taxon>Desulfotalea</taxon>
    </lineage>
</organism>
<dbReference type="eggNOG" id="COG2231">
    <property type="taxonomic scope" value="Bacteria"/>
</dbReference>
<dbReference type="HOGENOM" id="CLU_012862_6_0_7"/>